<sequence length="172" mass="18787">MKPTKLASAYTLRLSPRSLLLLGALISSFNYMEAQDTVVAAGGDITGTGGSVNYSVGQVVQNTTTDGDISAFQGIQFYFEDQTLTVVDVRTNLEITTYPNPTASQLNITIDDFKPNTLTYKMYNVLGQLVTQGKVAAKTTTINVDQLEIATYLLQIENTTNQTSQIFKIIKN</sequence>
<evidence type="ECO:0000313" key="5">
    <source>
        <dbReference type="Proteomes" id="UP000198963"/>
    </source>
</evidence>
<feature type="signal peptide" evidence="2">
    <location>
        <begin position="1"/>
        <end position="34"/>
    </location>
</feature>
<keyword evidence="5" id="KW-1185">Reference proteome</keyword>
<dbReference type="AlphaFoldDB" id="A0A1H1W8H8"/>
<reference evidence="4 5" key="1">
    <citation type="submission" date="2016-10" db="EMBL/GenBank/DDBJ databases">
        <authorList>
            <person name="Varghese N."/>
            <person name="Submissions S."/>
        </authorList>
    </citation>
    <scope>NUCLEOTIDE SEQUENCE [LARGE SCALE GENOMIC DNA]</scope>
    <source>
        <strain evidence="4 5">RHA_55</strain>
    </source>
</reference>
<evidence type="ECO:0000256" key="2">
    <source>
        <dbReference type="SAM" id="SignalP"/>
    </source>
</evidence>
<dbReference type="RefSeq" id="WP_092447260.1">
    <property type="nucleotide sequence ID" value="NZ_LT629774.1"/>
</dbReference>
<feature type="chain" id="PRO_5009264175" evidence="2">
    <location>
        <begin position="35"/>
        <end position="172"/>
    </location>
</feature>
<dbReference type="NCBIfam" id="TIGR04183">
    <property type="entry name" value="Por_Secre_tail"/>
    <property type="match status" value="1"/>
</dbReference>
<proteinExistence type="predicted"/>
<evidence type="ECO:0000259" key="3">
    <source>
        <dbReference type="Pfam" id="PF18962"/>
    </source>
</evidence>
<dbReference type="InterPro" id="IPR026444">
    <property type="entry name" value="Secre_tail"/>
</dbReference>
<accession>A0A1H1W8H8</accession>
<evidence type="ECO:0000256" key="1">
    <source>
        <dbReference type="ARBA" id="ARBA00022729"/>
    </source>
</evidence>
<keyword evidence="1 2" id="KW-0732">Signal</keyword>
<evidence type="ECO:0000313" key="4">
    <source>
        <dbReference type="EMBL" id="SDS93262.1"/>
    </source>
</evidence>
<dbReference type="EMBL" id="LT629774">
    <property type="protein sequence ID" value="SDS93262.1"/>
    <property type="molecule type" value="Genomic_DNA"/>
</dbReference>
<dbReference type="Proteomes" id="UP000198963">
    <property type="component" value="Chromosome I"/>
</dbReference>
<gene>
    <name evidence="4" type="ORF">SAMN04489797_2792</name>
</gene>
<name>A0A1H1W8H8_9FLAO</name>
<dbReference type="Pfam" id="PF18962">
    <property type="entry name" value="Por_Secre_tail"/>
    <property type="match status" value="1"/>
</dbReference>
<organism evidence="4 5">
    <name type="scientific">Winogradskyella sediminis</name>
    <dbReference type="NCBI Taxonomy" id="1382466"/>
    <lineage>
        <taxon>Bacteria</taxon>
        <taxon>Pseudomonadati</taxon>
        <taxon>Bacteroidota</taxon>
        <taxon>Flavobacteriia</taxon>
        <taxon>Flavobacteriales</taxon>
        <taxon>Flavobacteriaceae</taxon>
        <taxon>Winogradskyella</taxon>
    </lineage>
</organism>
<feature type="domain" description="Secretion system C-terminal sorting" evidence="3">
    <location>
        <begin position="98"/>
        <end position="165"/>
    </location>
</feature>
<protein>
    <submittedName>
        <fullName evidence="4">Por secretion system C-terminal sorting domain-containing protein</fullName>
    </submittedName>
</protein>
<dbReference type="STRING" id="1249933.SAMN04489797_2792"/>